<feature type="transmembrane region" description="Helical" evidence="5">
    <location>
        <begin position="187"/>
        <end position="204"/>
    </location>
</feature>
<evidence type="ECO:0000256" key="2">
    <source>
        <dbReference type="ARBA" id="ARBA00022692"/>
    </source>
</evidence>
<dbReference type="PANTHER" id="PTHR30520:SF2">
    <property type="entry name" value="INNER MEMBRANE PROTEIN YFDC"/>
    <property type="match status" value="1"/>
</dbReference>
<dbReference type="AlphaFoldDB" id="A0A1P8EH14"/>
<dbReference type="EMBL" id="CP016896">
    <property type="protein sequence ID" value="APV35486.1"/>
    <property type="molecule type" value="Genomic_DNA"/>
</dbReference>
<evidence type="ECO:0000313" key="6">
    <source>
        <dbReference type="EMBL" id="APV35486.1"/>
    </source>
</evidence>
<evidence type="ECO:0000256" key="3">
    <source>
        <dbReference type="ARBA" id="ARBA00022989"/>
    </source>
</evidence>
<dbReference type="InterPro" id="IPR023271">
    <property type="entry name" value="Aquaporin-like"/>
</dbReference>
<keyword evidence="2 5" id="KW-0812">Transmembrane</keyword>
<feature type="transmembrane region" description="Helical" evidence="5">
    <location>
        <begin position="211"/>
        <end position="234"/>
    </location>
</feature>
<evidence type="ECO:0000256" key="4">
    <source>
        <dbReference type="ARBA" id="ARBA00023136"/>
    </source>
</evidence>
<evidence type="ECO:0000256" key="5">
    <source>
        <dbReference type="SAM" id="Phobius"/>
    </source>
</evidence>
<protein>
    <submittedName>
        <fullName evidence="6">Formate transporter</fullName>
    </submittedName>
</protein>
<dbReference type="STRING" id="487316.BEN76_05425"/>
<dbReference type="GO" id="GO:0015499">
    <property type="term" value="F:formate transmembrane transporter activity"/>
    <property type="evidence" value="ECO:0007669"/>
    <property type="project" value="TreeGrafter"/>
</dbReference>
<dbReference type="Pfam" id="PF01226">
    <property type="entry name" value="Form_Nir_trans"/>
    <property type="match status" value="1"/>
</dbReference>
<feature type="transmembrane region" description="Helical" evidence="5">
    <location>
        <begin position="94"/>
        <end position="113"/>
    </location>
</feature>
<sequence length="284" mass="31543">MSDAERKQVKAEMEIDPKLSWQEKLAVEEQEKLSPRLVYEIIRRDGVEELSRPLNALIFSGITAGLVMSFSFVFKAVIGSYLPVDAVWKDLVTNIGYTIGFIIAILGHMQLFTENTITTVIPLFKPFSFAKLKAVGRLWSIVITANVVGTFLSSLFFLTTALFTPEVDHALNEIAHHVASFSAWENFLKGTMSGLLIAALVWMLPSVNNKILLIFLLTYLIGLGDFTHVVVGSVEVAYLVWQGQVSLSEFCFQFLLPTTLGNILGGTGVFTLLIYGQVNEELEE</sequence>
<accession>A0A1P8EH14</accession>
<evidence type="ECO:0000313" key="7">
    <source>
        <dbReference type="Proteomes" id="UP000185674"/>
    </source>
</evidence>
<proteinExistence type="predicted"/>
<dbReference type="GO" id="GO:0005886">
    <property type="term" value="C:plasma membrane"/>
    <property type="evidence" value="ECO:0007669"/>
    <property type="project" value="TreeGrafter"/>
</dbReference>
<keyword evidence="4 5" id="KW-0472">Membrane</keyword>
<comment type="subcellular location">
    <subcellularLocation>
        <location evidence="1">Membrane</location>
        <topology evidence="1">Multi-pass membrane protein</topology>
    </subcellularLocation>
</comment>
<feature type="transmembrane region" description="Helical" evidence="5">
    <location>
        <begin position="54"/>
        <end position="74"/>
    </location>
</feature>
<gene>
    <name evidence="6" type="ORF">BEN76_05425</name>
</gene>
<evidence type="ECO:0000256" key="1">
    <source>
        <dbReference type="ARBA" id="ARBA00004141"/>
    </source>
</evidence>
<dbReference type="KEGG" id="asol:BEN76_05425"/>
<keyword evidence="3 5" id="KW-1133">Transmembrane helix</keyword>
<feature type="transmembrane region" description="Helical" evidence="5">
    <location>
        <begin position="134"/>
        <end position="158"/>
    </location>
</feature>
<dbReference type="Proteomes" id="UP000185674">
    <property type="component" value="Chromosome"/>
</dbReference>
<organism evidence="6 7">
    <name type="scientific">Acinetobacter soli</name>
    <dbReference type="NCBI Taxonomy" id="487316"/>
    <lineage>
        <taxon>Bacteria</taxon>
        <taxon>Pseudomonadati</taxon>
        <taxon>Pseudomonadota</taxon>
        <taxon>Gammaproteobacteria</taxon>
        <taxon>Moraxellales</taxon>
        <taxon>Moraxellaceae</taxon>
        <taxon>Acinetobacter</taxon>
    </lineage>
</organism>
<feature type="transmembrane region" description="Helical" evidence="5">
    <location>
        <begin position="254"/>
        <end position="275"/>
    </location>
</feature>
<dbReference type="InterPro" id="IPR000292">
    <property type="entry name" value="For/NO2_transpt"/>
</dbReference>
<dbReference type="PANTHER" id="PTHR30520">
    <property type="entry name" value="FORMATE TRANSPORTER-RELATED"/>
    <property type="match status" value="1"/>
</dbReference>
<reference evidence="6 7" key="1">
    <citation type="submission" date="2016-08" db="EMBL/GenBank/DDBJ databases">
        <title>Complete genome sequence of Acinetobacter baylyi strain GFJ2.</title>
        <authorList>
            <person name="Tabata M."/>
            <person name="Kuboki S."/>
            <person name="Gibu N."/>
            <person name="Kinouchi Y."/>
            <person name="Vangnai A."/>
            <person name="Kasai D."/>
            <person name="Fukuda M."/>
        </authorList>
    </citation>
    <scope>NUCLEOTIDE SEQUENCE [LARGE SCALE GENOMIC DNA]</scope>
    <source>
        <strain evidence="6 7">GFJ2</strain>
    </source>
</reference>
<dbReference type="eggNOG" id="COG2116">
    <property type="taxonomic scope" value="Bacteria"/>
</dbReference>
<dbReference type="Gene3D" id="1.20.1080.10">
    <property type="entry name" value="Glycerol uptake facilitator protein"/>
    <property type="match status" value="1"/>
</dbReference>
<name>A0A1P8EH14_9GAMM</name>